<evidence type="ECO:0000313" key="5">
    <source>
        <dbReference type="Proteomes" id="UP000649573"/>
    </source>
</evidence>
<dbReference type="Proteomes" id="UP000649573">
    <property type="component" value="Unassembled WGS sequence"/>
</dbReference>
<protein>
    <submittedName>
        <fullName evidence="4">Universal stress protein</fullName>
    </submittedName>
</protein>
<dbReference type="PANTHER" id="PTHR46268">
    <property type="entry name" value="STRESS RESPONSE PROTEIN NHAX"/>
    <property type="match status" value="1"/>
</dbReference>
<dbReference type="InterPro" id="IPR006015">
    <property type="entry name" value="Universal_stress_UspA"/>
</dbReference>
<proteinExistence type="inferred from homology"/>
<dbReference type="SUPFAM" id="SSF52402">
    <property type="entry name" value="Adenine nucleotide alpha hydrolases-like"/>
    <property type="match status" value="2"/>
</dbReference>
<comment type="similarity">
    <text evidence="1">Belongs to the universal stress protein A family.</text>
</comment>
<evidence type="ECO:0000256" key="2">
    <source>
        <dbReference type="SAM" id="MobiDB-lite"/>
    </source>
</evidence>
<dbReference type="InterPro" id="IPR006016">
    <property type="entry name" value="UspA"/>
</dbReference>
<gene>
    <name evidence="4" type="ORF">GCM10010178_49130</name>
</gene>
<name>A0ABQ2URN8_9PSEU</name>
<evidence type="ECO:0000259" key="3">
    <source>
        <dbReference type="Pfam" id="PF00582"/>
    </source>
</evidence>
<comment type="caution">
    <text evidence="4">The sequence shown here is derived from an EMBL/GenBank/DDBJ whole genome shotgun (WGS) entry which is preliminary data.</text>
</comment>
<accession>A0ABQ2URN8</accession>
<sequence>MDGAVSLVSVPIGHENVVVVGLDGSDSAERAVRWAAVEAVRRGAPLRIVHAELALPADALDMTGMARAALHEEAMSWVQKAAAEAQEVAPGVDVQVHVEVNTAAWLLEQESATAALVVVGSRGLGGFTGLMVGSVAVALSCHAKCPLVVVRGADPVPDGPVVVGINGSPQNWHVLDRAFEEAEARGTWLVGVHAWHPPMRNARIAESIGIVWTELDNVRQALVRQRLEACADRHPGVRVETHVVHGSPAQRLVEHAQGASLLVVGSRGAGGLRGTLLGSTSQAVLRQAPCPVLLVRPALDEQMGAVGGADWETGRRRSRCPVSAVPSPQPGVGLDQR</sequence>
<dbReference type="EMBL" id="BMRE01000022">
    <property type="protein sequence ID" value="GGU50519.1"/>
    <property type="molecule type" value="Genomic_DNA"/>
</dbReference>
<keyword evidence="5" id="KW-1185">Reference proteome</keyword>
<feature type="domain" description="UspA" evidence="3">
    <location>
        <begin position="160"/>
        <end position="296"/>
    </location>
</feature>
<reference evidence="5" key="1">
    <citation type="journal article" date="2019" name="Int. J. Syst. Evol. Microbiol.">
        <title>The Global Catalogue of Microorganisms (GCM) 10K type strain sequencing project: providing services to taxonomists for standard genome sequencing and annotation.</title>
        <authorList>
            <consortium name="The Broad Institute Genomics Platform"/>
            <consortium name="The Broad Institute Genome Sequencing Center for Infectious Disease"/>
            <person name="Wu L."/>
            <person name="Ma J."/>
        </authorList>
    </citation>
    <scope>NUCLEOTIDE SEQUENCE [LARGE SCALE GENOMIC DNA]</scope>
    <source>
        <strain evidence="5">JCM 3296</strain>
    </source>
</reference>
<dbReference type="PRINTS" id="PR01438">
    <property type="entry name" value="UNVRSLSTRESS"/>
</dbReference>
<dbReference type="InterPro" id="IPR014729">
    <property type="entry name" value="Rossmann-like_a/b/a_fold"/>
</dbReference>
<feature type="region of interest" description="Disordered" evidence="2">
    <location>
        <begin position="309"/>
        <end position="337"/>
    </location>
</feature>
<organism evidence="4 5">
    <name type="scientific">Lentzea flava</name>
    <dbReference type="NCBI Taxonomy" id="103732"/>
    <lineage>
        <taxon>Bacteria</taxon>
        <taxon>Bacillati</taxon>
        <taxon>Actinomycetota</taxon>
        <taxon>Actinomycetes</taxon>
        <taxon>Pseudonocardiales</taxon>
        <taxon>Pseudonocardiaceae</taxon>
        <taxon>Lentzea</taxon>
    </lineage>
</organism>
<feature type="domain" description="UspA" evidence="3">
    <location>
        <begin position="18"/>
        <end position="151"/>
    </location>
</feature>
<evidence type="ECO:0000313" key="4">
    <source>
        <dbReference type="EMBL" id="GGU50519.1"/>
    </source>
</evidence>
<dbReference type="Pfam" id="PF00582">
    <property type="entry name" value="Usp"/>
    <property type="match status" value="2"/>
</dbReference>
<dbReference type="PANTHER" id="PTHR46268:SF6">
    <property type="entry name" value="UNIVERSAL STRESS PROTEIN UP12"/>
    <property type="match status" value="1"/>
</dbReference>
<evidence type="ECO:0000256" key="1">
    <source>
        <dbReference type="ARBA" id="ARBA00008791"/>
    </source>
</evidence>
<dbReference type="Gene3D" id="3.40.50.620">
    <property type="entry name" value="HUPs"/>
    <property type="match status" value="2"/>
</dbReference>